<comment type="caution">
    <text evidence="3">The sequence shown here is derived from an EMBL/GenBank/DDBJ whole genome shotgun (WGS) entry which is preliminary data.</text>
</comment>
<organism evidence="3 4">
    <name type="scientific">Apolygus lucorum</name>
    <name type="common">Small green plant bug</name>
    <name type="synonym">Lygocoris lucorum</name>
    <dbReference type="NCBI Taxonomy" id="248454"/>
    <lineage>
        <taxon>Eukaryota</taxon>
        <taxon>Metazoa</taxon>
        <taxon>Ecdysozoa</taxon>
        <taxon>Arthropoda</taxon>
        <taxon>Hexapoda</taxon>
        <taxon>Insecta</taxon>
        <taxon>Pterygota</taxon>
        <taxon>Neoptera</taxon>
        <taxon>Paraneoptera</taxon>
        <taxon>Hemiptera</taxon>
        <taxon>Heteroptera</taxon>
        <taxon>Panheteroptera</taxon>
        <taxon>Cimicomorpha</taxon>
        <taxon>Miridae</taxon>
        <taxon>Mirini</taxon>
        <taxon>Apolygus</taxon>
    </lineage>
</organism>
<feature type="compositionally biased region" description="Polar residues" evidence="1">
    <location>
        <begin position="33"/>
        <end position="43"/>
    </location>
</feature>
<evidence type="ECO:0000256" key="2">
    <source>
        <dbReference type="SAM" id="SignalP"/>
    </source>
</evidence>
<accession>A0A8S9XFC9</accession>
<keyword evidence="4" id="KW-1185">Reference proteome</keyword>
<gene>
    <name evidence="3" type="ORF">GE061_016134</name>
</gene>
<dbReference type="Proteomes" id="UP000466442">
    <property type="component" value="Unassembled WGS sequence"/>
</dbReference>
<dbReference type="AlphaFoldDB" id="A0A8S9XFC9"/>
<evidence type="ECO:0000256" key="1">
    <source>
        <dbReference type="SAM" id="MobiDB-lite"/>
    </source>
</evidence>
<evidence type="ECO:0000313" key="3">
    <source>
        <dbReference type="EMBL" id="KAF6207687.1"/>
    </source>
</evidence>
<protein>
    <submittedName>
        <fullName evidence="3">Uncharacterized protein</fullName>
    </submittedName>
</protein>
<evidence type="ECO:0000313" key="4">
    <source>
        <dbReference type="Proteomes" id="UP000466442"/>
    </source>
</evidence>
<keyword evidence="2" id="KW-0732">Signal</keyword>
<feature type="signal peptide" evidence="2">
    <location>
        <begin position="1"/>
        <end position="18"/>
    </location>
</feature>
<feature type="region of interest" description="Disordered" evidence="1">
    <location>
        <begin position="24"/>
        <end position="43"/>
    </location>
</feature>
<dbReference type="EMBL" id="WIXP02000007">
    <property type="protein sequence ID" value="KAF6207687.1"/>
    <property type="molecule type" value="Genomic_DNA"/>
</dbReference>
<reference evidence="3" key="1">
    <citation type="journal article" date="2021" name="Mol. Ecol. Resour.">
        <title>Apolygus lucorum genome provides insights into omnivorousness and mesophyll feeding.</title>
        <authorList>
            <person name="Liu Y."/>
            <person name="Liu H."/>
            <person name="Wang H."/>
            <person name="Huang T."/>
            <person name="Liu B."/>
            <person name="Yang B."/>
            <person name="Yin L."/>
            <person name="Li B."/>
            <person name="Zhang Y."/>
            <person name="Zhang S."/>
            <person name="Jiang F."/>
            <person name="Zhang X."/>
            <person name="Ren Y."/>
            <person name="Wang B."/>
            <person name="Wang S."/>
            <person name="Lu Y."/>
            <person name="Wu K."/>
            <person name="Fan W."/>
            <person name="Wang G."/>
        </authorList>
    </citation>
    <scope>NUCLEOTIDE SEQUENCE</scope>
    <source>
        <strain evidence="3">12Hb</strain>
    </source>
</reference>
<proteinExistence type="predicted"/>
<name>A0A8S9XFC9_APOLU</name>
<dbReference type="OrthoDB" id="10669656at2759"/>
<sequence length="667" mass="74031">MKAAFVITLIAVINYARTVHTKDKTNIQRKQSHSSQAEGSQSLVISSEAKLTNENVSAFLPEPYDMDMLDGSDLNEDESFVLVPLKKLVKNPRKPRDTSVKNGTDPLYVMIPYKELSRKSKDFGGPINIIAMDDRVALKRDIPDDAISNFNVKISRQKRKEKSVVRPRRSFNTGKTSKRNFKYPFFNTHGEDSNVVKVADSESLWEVPLAKYSGNGANPYAFARDHKSTYKSKKSLGANDLQNQLRKELSSSVQEPRIYTEFKDLNPKTKDIQNIMSKQRKSPSKSPVNITMYISNLIPPNEVENTKITNSGKLFKSGCLKFSIQLEKPGGMSHDDCCAEDCCNESAVPQRVGCGHIERESEAKNGVNTLGIPSGSSGKSGCWNTNSPQQSGTIGCVKAQGAHVTCAVETTSRIESDVVANRDVTSLLMKLMGLEKKPARKPVLNSPAQAVLMDSDIVKELQRLLVTNQGSTPASADSIRANHLLTEWFAEILIMMMTSSTQPLSNPRARSRMDIYVPGIVLRSIMSCGGPSFFLQRSDREKSMAVNGVKIKSSPYQMHEISSKELPDSKTVTEWLKNGSMNRDKLQNVKEGKLRKLITTSTDALPLIKKSFQVAKAPESKPSEASWPVNHSKVARCQQRKLENNDEENFIKEALQGLIIEEAMHGG</sequence>
<feature type="chain" id="PRO_5035833909" evidence="2">
    <location>
        <begin position="19"/>
        <end position="667"/>
    </location>
</feature>